<keyword evidence="1" id="KW-0732">Signal</keyword>
<evidence type="ECO:0000313" key="3">
    <source>
        <dbReference type="EnsemblProtists" id="EKX37779"/>
    </source>
</evidence>
<reference evidence="2 4" key="1">
    <citation type="journal article" date="2012" name="Nature">
        <title>Algal genomes reveal evolutionary mosaicism and the fate of nucleomorphs.</title>
        <authorList>
            <consortium name="DOE Joint Genome Institute"/>
            <person name="Curtis B.A."/>
            <person name="Tanifuji G."/>
            <person name="Burki F."/>
            <person name="Gruber A."/>
            <person name="Irimia M."/>
            <person name="Maruyama S."/>
            <person name="Arias M.C."/>
            <person name="Ball S.G."/>
            <person name="Gile G.H."/>
            <person name="Hirakawa Y."/>
            <person name="Hopkins J.F."/>
            <person name="Kuo A."/>
            <person name="Rensing S.A."/>
            <person name="Schmutz J."/>
            <person name="Symeonidi A."/>
            <person name="Elias M."/>
            <person name="Eveleigh R.J."/>
            <person name="Herman E.K."/>
            <person name="Klute M.J."/>
            <person name="Nakayama T."/>
            <person name="Obornik M."/>
            <person name="Reyes-Prieto A."/>
            <person name="Armbrust E.V."/>
            <person name="Aves S.J."/>
            <person name="Beiko R.G."/>
            <person name="Coutinho P."/>
            <person name="Dacks J.B."/>
            <person name="Durnford D.G."/>
            <person name="Fast N.M."/>
            <person name="Green B.R."/>
            <person name="Grisdale C.J."/>
            <person name="Hempel F."/>
            <person name="Henrissat B."/>
            <person name="Hoppner M.P."/>
            <person name="Ishida K."/>
            <person name="Kim E."/>
            <person name="Koreny L."/>
            <person name="Kroth P.G."/>
            <person name="Liu Y."/>
            <person name="Malik S.B."/>
            <person name="Maier U.G."/>
            <person name="McRose D."/>
            <person name="Mock T."/>
            <person name="Neilson J.A."/>
            <person name="Onodera N.T."/>
            <person name="Poole A.M."/>
            <person name="Pritham E.J."/>
            <person name="Richards T.A."/>
            <person name="Rocap G."/>
            <person name="Roy S.W."/>
            <person name="Sarai C."/>
            <person name="Schaack S."/>
            <person name="Shirato S."/>
            <person name="Slamovits C.H."/>
            <person name="Spencer D.F."/>
            <person name="Suzuki S."/>
            <person name="Worden A.Z."/>
            <person name="Zauner S."/>
            <person name="Barry K."/>
            <person name="Bell C."/>
            <person name="Bharti A.K."/>
            <person name="Crow J.A."/>
            <person name="Grimwood J."/>
            <person name="Kramer R."/>
            <person name="Lindquist E."/>
            <person name="Lucas S."/>
            <person name="Salamov A."/>
            <person name="McFadden G.I."/>
            <person name="Lane C.E."/>
            <person name="Keeling P.J."/>
            <person name="Gray M.W."/>
            <person name="Grigoriev I.V."/>
            <person name="Archibald J.M."/>
        </authorList>
    </citation>
    <scope>NUCLEOTIDE SEQUENCE</scope>
    <source>
        <strain evidence="2 4">CCMP2712</strain>
    </source>
</reference>
<dbReference type="GeneID" id="17294492"/>
<proteinExistence type="predicted"/>
<dbReference type="RefSeq" id="XP_005824759.1">
    <property type="nucleotide sequence ID" value="XM_005824702.1"/>
</dbReference>
<reference evidence="3" key="3">
    <citation type="submission" date="2016-03" db="UniProtKB">
        <authorList>
            <consortium name="EnsemblProtists"/>
        </authorList>
    </citation>
    <scope>IDENTIFICATION</scope>
</reference>
<protein>
    <submittedName>
        <fullName evidence="2 3">Uncharacterized protein</fullName>
    </submittedName>
</protein>
<feature type="chain" id="PRO_5008770270" evidence="1">
    <location>
        <begin position="19"/>
        <end position="192"/>
    </location>
</feature>
<gene>
    <name evidence="2" type="ORF">GUITHDRAFT_144747</name>
</gene>
<dbReference type="KEGG" id="gtt:GUITHDRAFT_144747"/>
<keyword evidence="4" id="KW-1185">Reference proteome</keyword>
<sequence length="192" mass="20889">MAGRVLLALVGVSWGVAAGETTNTSNTTTMTIPAGTVMFSDLYCTGDSTFVPADTCLKLGFDEWQGESFYFQCSCKKCQSDQCTTSDCVDCGQYMSGVWFKPPQSWLPMLHCGVYLRNGCGVDSEWPGEACVTTKMEAGRCFNLNSICITGLQNDPTICESPDIIFQNGGKKPCFKSLLTTNFMCPGWDLFG</sequence>
<evidence type="ECO:0000313" key="4">
    <source>
        <dbReference type="Proteomes" id="UP000011087"/>
    </source>
</evidence>
<dbReference type="EnsemblProtists" id="EKX37779">
    <property type="protein sequence ID" value="EKX37779"/>
    <property type="gene ID" value="GUITHDRAFT_144747"/>
</dbReference>
<dbReference type="Proteomes" id="UP000011087">
    <property type="component" value="Unassembled WGS sequence"/>
</dbReference>
<name>L1IPJ8_GUITC</name>
<organism evidence="2">
    <name type="scientific">Guillardia theta (strain CCMP2712)</name>
    <name type="common">Cryptophyte</name>
    <dbReference type="NCBI Taxonomy" id="905079"/>
    <lineage>
        <taxon>Eukaryota</taxon>
        <taxon>Cryptophyceae</taxon>
        <taxon>Pyrenomonadales</taxon>
        <taxon>Geminigeraceae</taxon>
        <taxon>Guillardia</taxon>
    </lineage>
</organism>
<evidence type="ECO:0000256" key="1">
    <source>
        <dbReference type="SAM" id="SignalP"/>
    </source>
</evidence>
<feature type="signal peptide" evidence="1">
    <location>
        <begin position="1"/>
        <end position="18"/>
    </location>
</feature>
<dbReference type="PaxDb" id="55529-EKX37779"/>
<dbReference type="EMBL" id="JH993055">
    <property type="protein sequence ID" value="EKX37779.1"/>
    <property type="molecule type" value="Genomic_DNA"/>
</dbReference>
<accession>L1IPJ8</accession>
<dbReference type="HOGENOM" id="CLU_1417619_0_0_1"/>
<reference evidence="4" key="2">
    <citation type="submission" date="2012-11" db="EMBL/GenBank/DDBJ databases">
        <authorList>
            <person name="Kuo A."/>
            <person name="Curtis B.A."/>
            <person name="Tanifuji G."/>
            <person name="Burki F."/>
            <person name="Gruber A."/>
            <person name="Irimia M."/>
            <person name="Maruyama S."/>
            <person name="Arias M.C."/>
            <person name="Ball S.G."/>
            <person name="Gile G.H."/>
            <person name="Hirakawa Y."/>
            <person name="Hopkins J.F."/>
            <person name="Rensing S.A."/>
            <person name="Schmutz J."/>
            <person name="Symeonidi A."/>
            <person name="Elias M."/>
            <person name="Eveleigh R.J."/>
            <person name="Herman E.K."/>
            <person name="Klute M.J."/>
            <person name="Nakayama T."/>
            <person name="Obornik M."/>
            <person name="Reyes-Prieto A."/>
            <person name="Armbrust E.V."/>
            <person name="Aves S.J."/>
            <person name="Beiko R.G."/>
            <person name="Coutinho P."/>
            <person name="Dacks J.B."/>
            <person name="Durnford D.G."/>
            <person name="Fast N.M."/>
            <person name="Green B.R."/>
            <person name="Grisdale C."/>
            <person name="Hempe F."/>
            <person name="Henrissat B."/>
            <person name="Hoppner M.P."/>
            <person name="Ishida K.-I."/>
            <person name="Kim E."/>
            <person name="Koreny L."/>
            <person name="Kroth P.G."/>
            <person name="Liu Y."/>
            <person name="Malik S.-B."/>
            <person name="Maier U.G."/>
            <person name="McRose D."/>
            <person name="Mock T."/>
            <person name="Neilson J.A."/>
            <person name="Onodera N.T."/>
            <person name="Poole A.M."/>
            <person name="Pritham E.J."/>
            <person name="Richards T.A."/>
            <person name="Rocap G."/>
            <person name="Roy S.W."/>
            <person name="Sarai C."/>
            <person name="Schaack S."/>
            <person name="Shirato S."/>
            <person name="Slamovits C.H."/>
            <person name="Spencer D.F."/>
            <person name="Suzuki S."/>
            <person name="Worden A.Z."/>
            <person name="Zauner S."/>
            <person name="Barry K."/>
            <person name="Bell C."/>
            <person name="Bharti A.K."/>
            <person name="Crow J.A."/>
            <person name="Grimwood J."/>
            <person name="Kramer R."/>
            <person name="Lindquist E."/>
            <person name="Lucas S."/>
            <person name="Salamov A."/>
            <person name="McFadden G.I."/>
            <person name="Lane C.E."/>
            <person name="Keeling P.J."/>
            <person name="Gray M.W."/>
            <person name="Grigoriev I.V."/>
            <person name="Archibald J.M."/>
        </authorList>
    </citation>
    <scope>NUCLEOTIDE SEQUENCE</scope>
    <source>
        <strain evidence="4">CCMP2712</strain>
    </source>
</reference>
<evidence type="ECO:0000313" key="2">
    <source>
        <dbReference type="EMBL" id="EKX37779.1"/>
    </source>
</evidence>
<dbReference type="AlphaFoldDB" id="L1IPJ8"/>